<keyword evidence="7 10" id="KW-0030">Aminoacyl-tRNA synthetase</keyword>
<dbReference type="GO" id="GO:0006436">
    <property type="term" value="P:tryptophanyl-tRNA aminoacylation"/>
    <property type="evidence" value="ECO:0007669"/>
    <property type="project" value="UniProtKB-UniRule"/>
</dbReference>
<dbReference type="Gene3D" id="1.10.240.10">
    <property type="entry name" value="Tyrosyl-Transfer RNA Synthetase"/>
    <property type="match status" value="1"/>
</dbReference>
<dbReference type="PRINTS" id="PR01039">
    <property type="entry name" value="TRNASYNTHTRP"/>
</dbReference>
<keyword evidence="5 10" id="KW-0067">ATP-binding</keyword>
<evidence type="ECO:0000256" key="4">
    <source>
        <dbReference type="ARBA" id="ARBA00022741"/>
    </source>
</evidence>
<dbReference type="EMBL" id="MEWA01000023">
    <property type="protein sequence ID" value="OGC69327.1"/>
    <property type="molecule type" value="Genomic_DNA"/>
</dbReference>
<evidence type="ECO:0000256" key="7">
    <source>
        <dbReference type="ARBA" id="ARBA00023146"/>
    </source>
</evidence>
<name>A0A1F4WIT2_UNCKA</name>
<dbReference type="Gene3D" id="3.40.50.620">
    <property type="entry name" value="HUPs"/>
    <property type="match status" value="1"/>
</dbReference>
<dbReference type="PANTHER" id="PTHR43766">
    <property type="entry name" value="TRYPTOPHAN--TRNA LIGASE, MITOCHONDRIAL"/>
    <property type="match status" value="1"/>
</dbReference>
<proteinExistence type="inferred from homology"/>
<comment type="caution">
    <text evidence="11">The sequence shown here is derived from an EMBL/GenBank/DDBJ whole genome shotgun (WGS) entry which is preliminary data.</text>
</comment>
<dbReference type="PROSITE" id="PS00178">
    <property type="entry name" value="AA_TRNA_LIGASE_I"/>
    <property type="match status" value="1"/>
</dbReference>
<keyword evidence="6 10" id="KW-0648">Protein biosynthesis</keyword>
<dbReference type="AlphaFoldDB" id="A0A1F4WIT2"/>
<dbReference type="GO" id="GO:0005829">
    <property type="term" value="C:cytosol"/>
    <property type="evidence" value="ECO:0007669"/>
    <property type="project" value="TreeGrafter"/>
</dbReference>
<evidence type="ECO:0000256" key="8">
    <source>
        <dbReference type="ARBA" id="ARBA00049929"/>
    </source>
</evidence>
<evidence type="ECO:0000256" key="10">
    <source>
        <dbReference type="RuleBase" id="RU363036"/>
    </source>
</evidence>
<evidence type="ECO:0000313" key="12">
    <source>
        <dbReference type="Proteomes" id="UP000179113"/>
    </source>
</evidence>
<dbReference type="PANTHER" id="PTHR43766:SF1">
    <property type="entry name" value="TRYPTOPHAN--TRNA LIGASE, MITOCHONDRIAL"/>
    <property type="match status" value="1"/>
</dbReference>
<evidence type="ECO:0000256" key="2">
    <source>
        <dbReference type="ARBA" id="ARBA00013161"/>
    </source>
</evidence>
<evidence type="ECO:0000313" key="11">
    <source>
        <dbReference type="EMBL" id="OGC69327.1"/>
    </source>
</evidence>
<keyword evidence="4 10" id="KW-0547">Nucleotide-binding</keyword>
<dbReference type="Pfam" id="PF00579">
    <property type="entry name" value="tRNA-synt_1b"/>
    <property type="match status" value="1"/>
</dbReference>
<protein>
    <recommendedName>
        <fullName evidence="2 9">Tryptophan--tRNA ligase</fullName>
        <ecNumber evidence="2 9">6.1.1.2</ecNumber>
    </recommendedName>
</protein>
<dbReference type="GO" id="GO:0004830">
    <property type="term" value="F:tryptophan-tRNA ligase activity"/>
    <property type="evidence" value="ECO:0007669"/>
    <property type="project" value="UniProtKB-UniRule"/>
</dbReference>
<dbReference type="NCBIfam" id="TIGR00233">
    <property type="entry name" value="trpS"/>
    <property type="match status" value="1"/>
</dbReference>
<organism evidence="11 12">
    <name type="scientific">candidate division WWE3 bacterium RIFOXYC1_FULL_39_7</name>
    <dbReference type="NCBI Taxonomy" id="1802643"/>
    <lineage>
        <taxon>Bacteria</taxon>
        <taxon>Katanobacteria</taxon>
    </lineage>
</organism>
<evidence type="ECO:0000256" key="1">
    <source>
        <dbReference type="ARBA" id="ARBA00005594"/>
    </source>
</evidence>
<evidence type="ECO:0000256" key="9">
    <source>
        <dbReference type="NCBIfam" id="TIGR00233"/>
    </source>
</evidence>
<comment type="catalytic activity">
    <reaction evidence="8">
        <text>tRNA(Trp) + L-tryptophan + ATP = L-tryptophyl-tRNA(Trp) + AMP + diphosphate + H(+)</text>
        <dbReference type="Rhea" id="RHEA:24080"/>
        <dbReference type="Rhea" id="RHEA-COMP:9671"/>
        <dbReference type="Rhea" id="RHEA-COMP:9705"/>
        <dbReference type="ChEBI" id="CHEBI:15378"/>
        <dbReference type="ChEBI" id="CHEBI:30616"/>
        <dbReference type="ChEBI" id="CHEBI:33019"/>
        <dbReference type="ChEBI" id="CHEBI:57912"/>
        <dbReference type="ChEBI" id="CHEBI:78442"/>
        <dbReference type="ChEBI" id="CHEBI:78535"/>
        <dbReference type="ChEBI" id="CHEBI:456215"/>
        <dbReference type="EC" id="6.1.1.2"/>
    </reaction>
</comment>
<evidence type="ECO:0000256" key="3">
    <source>
        <dbReference type="ARBA" id="ARBA00022598"/>
    </source>
</evidence>
<dbReference type="InterPro" id="IPR050203">
    <property type="entry name" value="Trp-tRNA_synthetase"/>
</dbReference>
<dbReference type="Proteomes" id="UP000179113">
    <property type="component" value="Unassembled WGS sequence"/>
</dbReference>
<dbReference type="GO" id="GO:0005524">
    <property type="term" value="F:ATP binding"/>
    <property type="evidence" value="ECO:0007669"/>
    <property type="project" value="UniProtKB-KW"/>
</dbReference>
<keyword evidence="3 10" id="KW-0436">Ligase</keyword>
<reference evidence="11 12" key="1">
    <citation type="journal article" date="2016" name="Nat. Commun.">
        <title>Thousands of microbial genomes shed light on interconnected biogeochemical processes in an aquifer system.</title>
        <authorList>
            <person name="Anantharaman K."/>
            <person name="Brown C.T."/>
            <person name="Hug L.A."/>
            <person name="Sharon I."/>
            <person name="Castelle C.J."/>
            <person name="Probst A.J."/>
            <person name="Thomas B.C."/>
            <person name="Singh A."/>
            <person name="Wilkins M.J."/>
            <person name="Karaoz U."/>
            <person name="Brodie E.L."/>
            <person name="Williams K.H."/>
            <person name="Hubbard S.S."/>
            <person name="Banfield J.F."/>
        </authorList>
    </citation>
    <scope>NUCLEOTIDE SEQUENCE [LARGE SCALE GENOMIC DNA]</scope>
</reference>
<evidence type="ECO:0000256" key="5">
    <source>
        <dbReference type="ARBA" id="ARBA00022840"/>
    </source>
</evidence>
<dbReference type="InterPro" id="IPR014729">
    <property type="entry name" value="Rossmann-like_a/b/a_fold"/>
</dbReference>
<dbReference type="InterPro" id="IPR002305">
    <property type="entry name" value="aa-tRNA-synth_Ic"/>
</dbReference>
<dbReference type="EC" id="6.1.1.2" evidence="2 9"/>
<gene>
    <name evidence="11" type="ORF">A2415_03055</name>
</gene>
<accession>A0A1F4WIT2</accession>
<dbReference type="SUPFAM" id="SSF52374">
    <property type="entry name" value="Nucleotidylyl transferase"/>
    <property type="match status" value="1"/>
</dbReference>
<comment type="similarity">
    <text evidence="1 10">Belongs to the class-I aminoacyl-tRNA synthetase family.</text>
</comment>
<evidence type="ECO:0000256" key="6">
    <source>
        <dbReference type="ARBA" id="ARBA00022917"/>
    </source>
</evidence>
<dbReference type="FunFam" id="1.10.240.10:FF:000005">
    <property type="entry name" value="Tryptophan--tRNA ligase"/>
    <property type="match status" value="1"/>
</dbReference>
<dbReference type="CDD" id="cd00806">
    <property type="entry name" value="TrpRS_core"/>
    <property type="match status" value="1"/>
</dbReference>
<dbReference type="InterPro" id="IPR001412">
    <property type="entry name" value="aa-tRNA-synth_I_CS"/>
</dbReference>
<sequence length="349" mass="39040">MQGNKRGRVLTGIRPTGRLHLGHYVGALKQWIPLQDDYECFFLIADVQALTTHAGNRELIERSVREVVLDFMAVGLDGSRDNVYFVLQSAVPALTELTTYLSMVTPQTWIDSNPTIKDELKTRRTDVTVGFMTYPVSQAADITLFSGDPKTHPGESILVPVGEDQIPHLKSTNDIVNAFHRMYGPVVLMQCAPKVSNIGRLVGTDGQGKMSKSMDNVIELADLTEAVRKKVQGMFTDPKRIRADIPGDTEDNPVFIYHRAFNPNANEVAELTKLYQEGRVGDVEVKARLFAALEMFLAPIRERRHEAEKLHIEGDLLAVGNARARRIGKLTIERVREAMGLNYPNLFNE</sequence>
<dbReference type="InterPro" id="IPR002306">
    <property type="entry name" value="Trp-tRNA-ligase"/>
</dbReference>